<dbReference type="EMBL" id="JBHTHY010000011">
    <property type="protein sequence ID" value="MFD0798324.1"/>
    <property type="molecule type" value="Genomic_DNA"/>
</dbReference>
<name>A0ABW3B5N8_9FLAO</name>
<dbReference type="RefSeq" id="WP_379935028.1">
    <property type="nucleotide sequence ID" value="NZ_JBHTHY010000011.1"/>
</dbReference>
<dbReference type="InterPro" id="IPR011048">
    <property type="entry name" value="Haem_d1_sf"/>
</dbReference>
<dbReference type="NCBIfam" id="TIGR02276">
    <property type="entry name" value="beta_rpt_yvtn"/>
    <property type="match status" value="1"/>
</dbReference>
<sequence length="347" mass="37999">MKKLQLVTILFSLLLMALGLVYFIERPTYSIQTEGILYVVNKGSKSITIFDLFEGTEVKELQLAIEPHEATLVSNPNRIVVTNYGSPDDAAKSITVINADTHTKEKTILLGESERPHGIITMPQENTVGVVTDVGNHLSVVDIVTDKVEKQIGTLQDFSHLLVHHPTKPLVYVSNINSGSVSVINVETDEVVLVIPCSDRAEGIDITPDGSELWVTNIDDNSISVIDTETYEITNRLETGNQPLRLQFSIDGKTSLVSNASDGTISIYDTETKKQIANVQIPGKKNLFEKVIYRTPRPVGILMHPNGKYAFVSNYAAGRVEVLDMGTFTLVSSIKAGSMPDGLAFIN</sequence>
<dbReference type="Proteomes" id="UP001597012">
    <property type="component" value="Unassembled WGS sequence"/>
</dbReference>
<dbReference type="Pfam" id="PF02239">
    <property type="entry name" value="Cytochrom_D1"/>
    <property type="match status" value="1"/>
</dbReference>
<evidence type="ECO:0000313" key="2">
    <source>
        <dbReference type="Proteomes" id="UP001597012"/>
    </source>
</evidence>
<protein>
    <submittedName>
        <fullName evidence="1">Cytochrome D1 domain-containing protein</fullName>
    </submittedName>
</protein>
<gene>
    <name evidence="1" type="ORF">ACFQZJ_12705</name>
</gene>
<dbReference type="InterPro" id="IPR011964">
    <property type="entry name" value="YVTN_b-propeller_repeat"/>
</dbReference>
<dbReference type="PANTHER" id="PTHR47197:SF3">
    <property type="entry name" value="DIHYDRO-HEME D1 DEHYDROGENASE"/>
    <property type="match status" value="1"/>
</dbReference>
<comment type="caution">
    <text evidence="1">The sequence shown here is derived from an EMBL/GenBank/DDBJ whole genome shotgun (WGS) entry which is preliminary data.</text>
</comment>
<organism evidence="1 2">
    <name type="scientific">Maribacter chungangensis</name>
    <dbReference type="NCBI Taxonomy" id="1069117"/>
    <lineage>
        <taxon>Bacteria</taxon>
        <taxon>Pseudomonadati</taxon>
        <taxon>Bacteroidota</taxon>
        <taxon>Flavobacteriia</taxon>
        <taxon>Flavobacteriales</taxon>
        <taxon>Flavobacteriaceae</taxon>
        <taxon>Maribacter</taxon>
    </lineage>
</organism>
<evidence type="ECO:0000313" key="1">
    <source>
        <dbReference type="EMBL" id="MFD0798324.1"/>
    </source>
</evidence>
<dbReference type="InterPro" id="IPR015943">
    <property type="entry name" value="WD40/YVTN_repeat-like_dom_sf"/>
</dbReference>
<proteinExistence type="predicted"/>
<dbReference type="InterPro" id="IPR051200">
    <property type="entry name" value="Host-pathogen_enzymatic-act"/>
</dbReference>
<dbReference type="Gene3D" id="2.130.10.10">
    <property type="entry name" value="YVTN repeat-like/Quinoprotein amine dehydrogenase"/>
    <property type="match status" value="2"/>
</dbReference>
<dbReference type="PANTHER" id="PTHR47197">
    <property type="entry name" value="PROTEIN NIRF"/>
    <property type="match status" value="1"/>
</dbReference>
<keyword evidence="2" id="KW-1185">Reference proteome</keyword>
<accession>A0ABW3B5N8</accession>
<reference evidence="2" key="1">
    <citation type="journal article" date="2019" name="Int. J. Syst. Evol. Microbiol.">
        <title>The Global Catalogue of Microorganisms (GCM) 10K type strain sequencing project: providing services to taxonomists for standard genome sequencing and annotation.</title>
        <authorList>
            <consortium name="The Broad Institute Genomics Platform"/>
            <consortium name="The Broad Institute Genome Sequencing Center for Infectious Disease"/>
            <person name="Wu L."/>
            <person name="Ma J."/>
        </authorList>
    </citation>
    <scope>NUCLEOTIDE SEQUENCE [LARGE SCALE GENOMIC DNA]</scope>
    <source>
        <strain evidence="2">CCUG 61948</strain>
    </source>
</reference>
<dbReference type="SUPFAM" id="SSF51004">
    <property type="entry name" value="C-terminal (heme d1) domain of cytochrome cd1-nitrite reductase"/>
    <property type="match status" value="1"/>
</dbReference>